<dbReference type="InterPro" id="IPR001469">
    <property type="entry name" value="ATP_synth_F1_dsu/esu"/>
</dbReference>
<evidence type="ECO:0000256" key="5">
    <source>
        <dbReference type="ARBA" id="ARBA00023065"/>
    </source>
</evidence>
<dbReference type="Proteomes" id="UP000319783">
    <property type="component" value="Unassembled WGS sequence"/>
</dbReference>
<dbReference type="InterPro" id="IPR036771">
    <property type="entry name" value="ATPsynth_dsu/esu_N"/>
</dbReference>
<keyword evidence="5 9" id="KW-0406">Ion transport</keyword>
<dbReference type="EMBL" id="SULG01000004">
    <property type="protein sequence ID" value="TLD43304.1"/>
    <property type="molecule type" value="Genomic_DNA"/>
</dbReference>
<evidence type="ECO:0000256" key="6">
    <source>
        <dbReference type="ARBA" id="ARBA00023136"/>
    </source>
</evidence>
<evidence type="ECO:0000256" key="1">
    <source>
        <dbReference type="ARBA" id="ARBA00003543"/>
    </source>
</evidence>
<dbReference type="InterPro" id="IPR020546">
    <property type="entry name" value="ATP_synth_F1_dsu/esu_N"/>
</dbReference>
<sequence>MAKTFKFEIVTPEKVVYSNPVQSITAVGTEGAFGILADHAPLITELQTSVLVVTDTNNKSIRSALDGGFLEVMANNVIVLTDSCVMEGEVDVEKMRAEKESAEKALAMGGTTEVKEKAQAALKRANVWLSLANK</sequence>
<dbReference type="GO" id="GO:0012505">
    <property type="term" value="C:endomembrane system"/>
    <property type="evidence" value="ECO:0007669"/>
    <property type="project" value="UniProtKB-SubCell"/>
</dbReference>
<dbReference type="GO" id="GO:0005886">
    <property type="term" value="C:plasma membrane"/>
    <property type="evidence" value="ECO:0007669"/>
    <property type="project" value="UniProtKB-SubCell"/>
</dbReference>
<keyword evidence="8 9" id="KW-0066">ATP synthesis</keyword>
<dbReference type="GO" id="GO:0046933">
    <property type="term" value="F:proton-transporting ATP synthase activity, rotational mechanism"/>
    <property type="evidence" value="ECO:0007669"/>
    <property type="project" value="UniProtKB-UniRule"/>
</dbReference>
<evidence type="ECO:0000256" key="4">
    <source>
        <dbReference type="ARBA" id="ARBA00022448"/>
    </source>
</evidence>
<evidence type="ECO:0000313" key="14">
    <source>
        <dbReference type="Proteomes" id="UP000319783"/>
    </source>
</evidence>
<keyword evidence="4 9" id="KW-0813">Transport</keyword>
<evidence type="ECO:0000256" key="7">
    <source>
        <dbReference type="ARBA" id="ARBA00023196"/>
    </source>
</evidence>
<evidence type="ECO:0000256" key="2">
    <source>
        <dbReference type="ARBA" id="ARBA00004184"/>
    </source>
</evidence>
<dbReference type="HAMAP" id="MF_00530">
    <property type="entry name" value="ATP_synth_epsil_bac"/>
    <property type="match status" value="1"/>
</dbReference>
<accession>A0A533QF55</accession>
<dbReference type="GO" id="GO:0045259">
    <property type="term" value="C:proton-transporting ATP synthase complex"/>
    <property type="evidence" value="ECO:0007669"/>
    <property type="project" value="UniProtKB-KW"/>
</dbReference>
<comment type="similarity">
    <text evidence="3 9 10">Belongs to the ATPase epsilon chain family.</text>
</comment>
<keyword evidence="9" id="KW-0375">Hydrogen ion transport</keyword>
<organism evidence="13 14">
    <name type="scientific">Candidatus Jettenia ecosi</name>
    <dbReference type="NCBI Taxonomy" id="2494326"/>
    <lineage>
        <taxon>Bacteria</taxon>
        <taxon>Pseudomonadati</taxon>
        <taxon>Planctomycetota</taxon>
        <taxon>Candidatus Brocadiia</taxon>
        <taxon>Candidatus Brocadiales</taxon>
        <taxon>Candidatus Brocadiaceae</taxon>
        <taxon>Candidatus Jettenia</taxon>
    </lineage>
</organism>
<dbReference type="SUPFAM" id="SSF51344">
    <property type="entry name" value="Epsilon subunit of F1F0-ATP synthase N-terminal domain"/>
    <property type="match status" value="1"/>
</dbReference>
<dbReference type="Gene3D" id="2.60.15.10">
    <property type="entry name" value="F0F1 ATP synthase delta/epsilon subunit, N-terminal"/>
    <property type="match status" value="1"/>
</dbReference>
<dbReference type="NCBIfam" id="TIGR01216">
    <property type="entry name" value="ATP_synt_epsi"/>
    <property type="match status" value="1"/>
</dbReference>
<evidence type="ECO:0000313" key="13">
    <source>
        <dbReference type="EMBL" id="TLD43304.1"/>
    </source>
</evidence>
<dbReference type="CDD" id="cd12152">
    <property type="entry name" value="F1-ATPase_delta"/>
    <property type="match status" value="1"/>
</dbReference>
<feature type="domain" description="ATP synthase F1 complex delta/epsilon subunit N-terminal" evidence="12">
    <location>
        <begin position="5"/>
        <end position="83"/>
    </location>
</feature>
<evidence type="ECO:0000259" key="11">
    <source>
        <dbReference type="Pfam" id="PF00401"/>
    </source>
</evidence>
<protein>
    <recommendedName>
        <fullName evidence="9">ATP synthase epsilon chain</fullName>
    </recommendedName>
    <alternativeName>
        <fullName evidence="9">ATP synthase F1 sector epsilon subunit</fullName>
    </alternativeName>
    <alternativeName>
        <fullName evidence="9">F-ATPase epsilon subunit</fullName>
    </alternativeName>
</protein>
<proteinExistence type="inferred from homology"/>
<evidence type="ECO:0000256" key="10">
    <source>
        <dbReference type="RuleBase" id="RU003656"/>
    </source>
</evidence>
<dbReference type="GO" id="GO:0005524">
    <property type="term" value="F:ATP binding"/>
    <property type="evidence" value="ECO:0007669"/>
    <property type="project" value="UniProtKB-UniRule"/>
</dbReference>
<keyword evidence="9" id="KW-1003">Cell membrane</keyword>
<gene>
    <name evidence="9" type="primary">atpC</name>
    <name evidence="13" type="ORF">JETT_0309</name>
</gene>
<dbReference type="AlphaFoldDB" id="A0A533QF55"/>
<evidence type="ECO:0000256" key="8">
    <source>
        <dbReference type="ARBA" id="ARBA00023310"/>
    </source>
</evidence>
<reference evidence="13 14" key="1">
    <citation type="submission" date="2019-04" db="EMBL/GenBank/DDBJ databases">
        <title>Genome of a novel bacterium Candidatus Jettenia ecosi reconstructed from metagenome of an anammox bioreactor.</title>
        <authorList>
            <person name="Mardanov A.V."/>
            <person name="Beletsky A.V."/>
            <person name="Ravin N.V."/>
            <person name="Botchkova E.A."/>
            <person name="Litti Y.V."/>
            <person name="Nozhevnikova A.N."/>
        </authorList>
    </citation>
    <scope>NUCLEOTIDE SEQUENCE [LARGE SCALE GENOMIC DNA]</scope>
    <source>
        <strain evidence="13">J2</strain>
    </source>
</reference>
<comment type="subunit">
    <text evidence="9 10">F-type ATPases have 2 components, CF(1) - the catalytic core - and CF(0) - the membrane proton channel. CF(1) has five subunits: alpha(3), beta(3), gamma(1), delta(1), epsilon(1). CF(0) has three main subunits: a, b and c.</text>
</comment>
<dbReference type="InterPro" id="IPR020547">
    <property type="entry name" value="ATP_synth_F1_esu_C"/>
</dbReference>
<dbReference type="PANTHER" id="PTHR13822:SF10">
    <property type="entry name" value="ATP SYNTHASE EPSILON CHAIN, CHLOROPLASTIC"/>
    <property type="match status" value="1"/>
</dbReference>
<comment type="subcellular location">
    <subcellularLocation>
        <location evidence="9">Cell membrane</location>
        <topology evidence="9">Peripheral membrane protein</topology>
    </subcellularLocation>
    <subcellularLocation>
        <location evidence="2">Endomembrane system</location>
        <topology evidence="2">Peripheral membrane protein</topology>
    </subcellularLocation>
</comment>
<keyword evidence="7 9" id="KW-0139">CF(1)</keyword>
<dbReference type="Pfam" id="PF02823">
    <property type="entry name" value="ATP-synt_DE_N"/>
    <property type="match status" value="1"/>
</dbReference>
<comment type="function">
    <text evidence="1 9">Produces ATP from ADP in the presence of a proton gradient across the membrane.</text>
</comment>
<evidence type="ECO:0000256" key="9">
    <source>
        <dbReference type="HAMAP-Rule" id="MF_00530"/>
    </source>
</evidence>
<keyword evidence="6 9" id="KW-0472">Membrane</keyword>
<dbReference type="Pfam" id="PF00401">
    <property type="entry name" value="ATP-synt_DE"/>
    <property type="match status" value="1"/>
</dbReference>
<feature type="domain" description="ATP synthase epsilon subunit C-terminal" evidence="11">
    <location>
        <begin position="89"/>
        <end position="132"/>
    </location>
</feature>
<evidence type="ECO:0000259" key="12">
    <source>
        <dbReference type="Pfam" id="PF02823"/>
    </source>
</evidence>
<name>A0A533QF55_9BACT</name>
<comment type="caution">
    <text evidence="13">The sequence shown here is derived from an EMBL/GenBank/DDBJ whole genome shotgun (WGS) entry which is preliminary data.</text>
</comment>
<dbReference type="PANTHER" id="PTHR13822">
    <property type="entry name" value="ATP SYNTHASE DELTA/EPSILON CHAIN"/>
    <property type="match status" value="1"/>
</dbReference>
<evidence type="ECO:0000256" key="3">
    <source>
        <dbReference type="ARBA" id="ARBA00005712"/>
    </source>
</evidence>